<dbReference type="RefSeq" id="WP_115321728.1">
    <property type="nucleotide sequence ID" value="NZ_AP022561.1"/>
</dbReference>
<dbReference type="Proteomes" id="UP000467327">
    <property type="component" value="Chromosome"/>
</dbReference>
<organism evidence="1 2">
    <name type="scientific">Mycolicibacterium aichiense</name>
    <dbReference type="NCBI Taxonomy" id="1799"/>
    <lineage>
        <taxon>Bacteria</taxon>
        <taxon>Bacillati</taxon>
        <taxon>Actinomycetota</taxon>
        <taxon>Actinomycetes</taxon>
        <taxon>Mycobacteriales</taxon>
        <taxon>Mycobacteriaceae</taxon>
        <taxon>Mycolicibacterium</taxon>
    </lineage>
</organism>
<dbReference type="KEGG" id="maic:MAIC_42790"/>
<accession>A0AAD1HR23</accession>
<name>A0AAD1HR23_9MYCO</name>
<evidence type="ECO:0000313" key="2">
    <source>
        <dbReference type="Proteomes" id="UP000467327"/>
    </source>
</evidence>
<dbReference type="EMBL" id="AP022561">
    <property type="protein sequence ID" value="BBX09476.1"/>
    <property type="molecule type" value="Genomic_DNA"/>
</dbReference>
<sequence>MTSPSTTTRPLNEIAIEISRVWKKPYFGAAPYIEAMKSLRGVGDSYGFDDARSIVLYFLSNAGTWRGEDARRIKAELKAMVK</sequence>
<evidence type="ECO:0000313" key="1">
    <source>
        <dbReference type="EMBL" id="BBX09476.1"/>
    </source>
</evidence>
<gene>
    <name evidence="1" type="ORF">MAIC_42790</name>
</gene>
<reference evidence="1 2" key="1">
    <citation type="journal article" date="2019" name="Emerg. Microbes Infect.">
        <title>Comprehensive subspecies identification of 175 nontuberculous mycobacteria species based on 7547 genomic profiles.</title>
        <authorList>
            <person name="Matsumoto Y."/>
            <person name="Kinjo T."/>
            <person name="Motooka D."/>
            <person name="Nabeya D."/>
            <person name="Jung N."/>
            <person name="Uechi K."/>
            <person name="Horii T."/>
            <person name="Iida T."/>
            <person name="Fujita J."/>
            <person name="Nakamura S."/>
        </authorList>
    </citation>
    <scope>NUCLEOTIDE SEQUENCE [LARGE SCALE GENOMIC DNA]</scope>
    <source>
        <strain evidence="1 2">JCM 6376</strain>
    </source>
</reference>
<proteinExistence type="predicted"/>
<protein>
    <submittedName>
        <fullName evidence="1">Uncharacterized protein</fullName>
    </submittedName>
</protein>
<keyword evidence="2" id="KW-1185">Reference proteome</keyword>
<dbReference type="AlphaFoldDB" id="A0AAD1HR23"/>